<dbReference type="Proteomes" id="UP001324115">
    <property type="component" value="Unassembled WGS sequence"/>
</dbReference>
<accession>A0AAN7F9B3</accession>
<sequence>MYKMQQVGMLGGVTRKIYEAAVRGLCPVEASLTVNFPLPDSEYPFSLMPGSLAPFFFFFFFGEHLM</sequence>
<evidence type="ECO:0000313" key="2">
    <source>
        <dbReference type="EMBL" id="KAK4586096.1"/>
    </source>
</evidence>
<dbReference type="AlphaFoldDB" id="A0AAN7F9B3"/>
<keyword evidence="3" id="KW-1185">Reference proteome</keyword>
<gene>
    <name evidence="2" type="ORF">RGQ29_023324</name>
</gene>
<organism evidence="2 3">
    <name type="scientific">Quercus rubra</name>
    <name type="common">Northern red oak</name>
    <name type="synonym">Quercus borealis</name>
    <dbReference type="NCBI Taxonomy" id="3512"/>
    <lineage>
        <taxon>Eukaryota</taxon>
        <taxon>Viridiplantae</taxon>
        <taxon>Streptophyta</taxon>
        <taxon>Embryophyta</taxon>
        <taxon>Tracheophyta</taxon>
        <taxon>Spermatophyta</taxon>
        <taxon>Magnoliopsida</taxon>
        <taxon>eudicotyledons</taxon>
        <taxon>Gunneridae</taxon>
        <taxon>Pentapetalae</taxon>
        <taxon>rosids</taxon>
        <taxon>fabids</taxon>
        <taxon>Fagales</taxon>
        <taxon>Fagaceae</taxon>
        <taxon>Quercus</taxon>
    </lineage>
</organism>
<reference evidence="2 3" key="1">
    <citation type="journal article" date="2023" name="G3 (Bethesda)">
        <title>A haplotype-resolved chromosome-scale genome for Quercus rubra L. provides insights into the genetics of adaptive traits for red oak species.</title>
        <authorList>
            <person name="Kapoor B."/>
            <person name="Jenkins J."/>
            <person name="Schmutz J."/>
            <person name="Zhebentyayeva T."/>
            <person name="Kuelheim C."/>
            <person name="Coggeshall M."/>
            <person name="Heim C."/>
            <person name="Lasky J.R."/>
            <person name="Leites L."/>
            <person name="Islam-Faridi N."/>
            <person name="Romero-Severson J."/>
            <person name="DeLeo V.L."/>
            <person name="Lucas S.M."/>
            <person name="Lazic D."/>
            <person name="Gailing O."/>
            <person name="Carlson J."/>
            <person name="Staton M."/>
        </authorList>
    </citation>
    <scope>NUCLEOTIDE SEQUENCE [LARGE SCALE GENOMIC DNA]</scope>
    <source>
        <strain evidence="2">Pseudo-F2</strain>
    </source>
</reference>
<keyword evidence="1" id="KW-0812">Transmembrane</keyword>
<proteinExistence type="predicted"/>
<keyword evidence="1" id="KW-1133">Transmembrane helix</keyword>
<keyword evidence="1" id="KW-0472">Membrane</keyword>
<dbReference type="EMBL" id="JAXUIC010000006">
    <property type="protein sequence ID" value="KAK4586096.1"/>
    <property type="molecule type" value="Genomic_DNA"/>
</dbReference>
<evidence type="ECO:0000256" key="1">
    <source>
        <dbReference type="SAM" id="Phobius"/>
    </source>
</evidence>
<protein>
    <submittedName>
        <fullName evidence="2">Uncharacterized protein</fullName>
    </submittedName>
</protein>
<feature type="transmembrane region" description="Helical" evidence="1">
    <location>
        <begin position="43"/>
        <end position="61"/>
    </location>
</feature>
<comment type="caution">
    <text evidence="2">The sequence shown here is derived from an EMBL/GenBank/DDBJ whole genome shotgun (WGS) entry which is preliminary data.</text>
</comment>
<name>A0AAN7F9B3_QUERU</name>
<evidence type="ECO:0000313" key="3">
    <source>
        <dbReference type="Proteomes" id="UP001324115"/>
    </source>
</evidence>